<protein>
    <recommendedName>
        <fullName evidence="10">HMG box domain-containing protein</fullName>
    </recommendedName>
</protein>
<feature type="domain" description="HMG box" evidence="10">
    <location>
        <begin position="131"/>
        <end position="199"/>
    </location>
</feature>
<comment type="similarity">
    <text evidence="3">Belongs to the HMGB family.</text>
</comment>
<evidence type="ECO:0000256" key="2">
    <source>
        <dbReference type="ARBA" id="ARBA00004286"/>
    </source>
</evidence>
<dbReference type="Pfam" id="PF09011">
    <property type="entry name" value="HMG_box_2"/>
    <property type="match status" value="1"/>
</dbReference>
<dbReference type="AlphaFoldDB" id="A0A8C8CRX6"/>
<evidence type="ECO:0000256" key="8">
    <source>
        <dbReference type="PROSITE-ProRule" id="PRU00267"/>
    </source>
</evidence>
<evidence type="ECO:0000256" key="6">
    <source>
        <dbReference type="ARBA" id="ARBA00023125"/>
    </source>
</evidence>
<keyword evidence="5" id="KW-0677">Repeat</keyword>
<evidence type="ECO:0000313" key="12">
    <source>
        <dbReference type="Proteomes" id="UP000694402"/>
    </source>
</evidence>
<reference evidence="11" key="1">
    <citation type="submission" date="2025-08" db="UniProtKB">
        <authorList>
            <consortium name="Ensembl"/>
        </authorList>
    </citation>
    <scope>IDENTIFICATION</scope>
</reference>
<dbReference type="GO" id="GO:0005634">
    <property type="term" value="C:nucleus"/>
    <property type="evidence" value="ECO:0007669"/>
    <property type="project" value="UniProtKB-SubCell"/>
</dbReference>
<feature type="region of interest" description="Disordered" evidence="9">
    <location>
        <begin position="88"/>
        <end position="133"/>
    </location>
</feature>
<dbReference type="GeneTree" id="ENSGT00940000153299"/>
<keyword evidence="4" id="KW-0158">Chromosome</keyword>
<evidence type="ECO:0000259" key="10">
    <source>
        <dbReference type="PROSITE" id="PS50118"/>
    </source>
</evidence>
<dbReference type="FunFam" id="1.10.30.10:FF:000018">
    <property type="entry name" value="High mobility group protein B2"/>
    <property type="match status" value="1"/>
</dbReference>
<feature type="domain" description="HMG box" evidence="10">
    <location>
        <begin position="45"/>
        <end position="115"/>
    </location>
</feature>
<dbReference type="CDD" id="cd21978">
    <property type="entry name" value="HMG-box_HMGB_rpt1"/>
    <property type="match status" value="1"/>
</dbReference>
<dbReference type="Ensembl" id="ENSOTST00005014225.2">
    <property type="protein sequence ID" value="ENSOTSP00005012995.2"/>
    <property type="gene ID" value="ENSOTSG00005006654.2"/>
</dbReference>
<dbReference type="PRINTS" id="PR00886">
    <property type="entry name" value="HIGHMOBLTY12"/>
</dbReference>
<dbReference type="PROSITE" id="PS50118">
    <property type="entry name" value="HMG_BOX_2"/>
    <property type="match status" value="2"/>
</dbReference>
<dbReference type="GO" id="GO:0003677">
    <property type="term" value="F:DNA binding"/>
    <property type="evidence" value="ECO:0007669"/>
    <property type="project" value="UniProtKB-UniRule"/>
</dbReference>
<reference evidence="11" key="2">
    <citation type="submission" date="2025-09" db="UniProtKB">
        <authorList>
            <consortium name="Ensembl"/>
        </authorList>
    </citation>
    <scope>IDENTIFICATION</scope>
</reference>
<dbReference type="InterPro" id="IPR036910">
    <property type="entry name" value="HMG_box_dom_sf"/>
</dbReference>
<evidence type="ECO:0000256" key="4">
    <source>
        <dbReference type="ARBA" id="ARBA00022454"/>
    </source>
</evidence>
<organism evidence="11 12">
    <name type="scientific">Oncorhynchus tshawytscha</name>
    <name type="common">Chinook salmon</name>
    <name type="synonym">Salmo tshawytscha</name>
    <dbReference type="NCBI Taxonomy" id="74940"/>
    <lineage>
        <taxon>Eukaryota</taxon>
        <taxon>Metazoa</taxon>
        <taxon>Chordata</taxon>
        <taxon>Craniata</taxon>
        <taxon>Vertebrata</taxon>
        <taxon>Euteleostomi</taxon>
        <taxon>Actinopterygii</taxon>
        <taxon>Neopterygii</taxon>
        <taxon>Teleostei</taxon>
        <taxon>Protacanthopterygii</taxon>
        <taxon>Salmoniformes</taxon>
        <taxon>Salmonidae</taxon>
        <taxon>Salmoninae</taxon>
        <taxon>Oncorhynchus</taxon>
    </lineage>
</organism>
<feature type="DNA-binding region" description="HMG box" evidence="8">
    <location>
        <begin position="131"/>
        <end position="199"/>
    </location>
</feature>
<sequence>MTAQLCAGRCLENFDKLMSWWKRYSGGAREHPPFFRMAKGDARKPKGKMSAYAYFVQTCREEHKNKNPEIPVNFSEFSKKCSGRWKTMSPKEKSKFEDQAKQDKARYDSEMTSYGPPGKRGKKALKDPNAPKRPQSGFFVFCAEQRPKIKAQHPSFGIGDVAKKLGEMWNNLTDSNKQPYLAKANKLKEKYQKDVADYKGGKVGGAGASKSKKADDDDDDDDDEDEDDEDEDEEDD</sequence>
<evidence type="ECO:0000256" key="7">
    <source>
        <dbReference type="ARBA" id="ARBA00023242"/>
    </source>
</evidence>
<dbReference type="InterPro" id="IPR050342">
    <property type="entry name" value="HMGB"/>
</dbReference>
<dbReference type="Proteomes" id="UP000694402">
    <property type="component" value="Unassembled WGS sequence"/>
</dbReference>
<dbReference type="FunFam" id="1.10.30.10:FF:000013">
    <property type="entry name" value="High mobility group protein B3"/>
    <property type="match status" value="1"/>
</dbReference>
<dbReference type="SUPFAM" id="SSF47095">
    <property type="entry name" value="HMG-box"/>
    <property type="match status" value="2"/>
</dbReference>
<dbReference type="GO" id="GO:0005694">
    <property type="term" value="C:chromosome"/>
    <property type="evidence" value="ECO:0007669"/>
    <property type="project" value="UniProtKB-SubCell"/>
</dbReference>
<evidence type="ECO:0000256" key="5">
    <source>
        <dbReference type="ARBA" id="ARBA00022737"/>
    </source>
</evidence>
<name>A0A8C8CRX6_ONCTS</name>
<dbReference type="InterPro" id="IPR009071">
    <property type="entry name" value="HMG_box_dom"/>
</dbReference>
<keyword evidence="12" id="KW-1185">Reference proteome</keyword>
<dbReference type="PANTHER" id="PTHR48112">
    <property type="entry name" value="HIGH MOBILITY GROUP PROTEIN DSP1"/>
    <property type="match status" value="1"/>
</dbReference>
<dbReference type="PANTHER" id="PTHR48112:SF32">
    <property type="entry name" value="HIGH MOBILITY GROUP PROTEIN B3"/>
    <property type="match status" value="1"/>
</dbReference>
<keyword evidence="7 8" id="KW-0539">Nucleus</keyword>
<feature type="compositionally biased region" description="Basic and acidic residues" evidence="9">
    <location>
        <begin position="89"/>
        <end position="109"/>
    </location>
</feature>
<comment type="subcellular location">
    <subcellularLocation>
        <location evidence="2">Chromosome</location>
    </subcellularLocation>
    <subcellularLocation>
        <location evidence="1">Nucleus</location>
    </subcellularLocation>
</comment>
<evidence type="ECO:0000256" key="3">
    <source>
        <dbReference type="ARBA" id="ARBA00008774"/>
    </source>
</evidence>
<feature type="compositionally biased region" description="Acidic residues" evidence="9">
    <location>
        <begin position="216"/>
        <end position="236"/>
    </location>
</feature>
<feature type="DNA-binding region" description="HMG box" evidence="8">
    <location>
        <begin position="45"/>
        <end position="115"/>
    </location>
</feature>
<dbReference type="Gene3D" id="1.10.30.10">
    <property type="entry name" value="High mobility group box domain"/>
    <property type="match status" value="2"/>
</dbReference>
<evidence type="ECO:0000256" key="9">
    <source>
        <dbReference type="SAM" id="MobiDB-lite"/>
    </source>
</evidence>
<feature type="region of interest" description="Disordered" evidence="9">
    <location>
        <begin position="189"/>
        <end position="236"/>
    </location>
</feature>
<proteinExistence type="inferred from homology"/>
<accession>A0A8C8CRX6</accession>
<dbReference type="SMART" id="SM00398">
    <property type="entry name" value="HMG"/>
    <property type="match status" value="2"/>
</dbReference>
<evidence type="ECO:0000313" key="11">
    <source>
        <dbReference type="Ensembl" id="ENSOTSP00005012995.2"/>
    </source>
</evidence>
<evidence type="ECO:0000256" key="1">
    <source>
        <dbReference type="ARBA" id="ARBA00004123"/>
    </source>
</evidence>
<dbReference type="Pfam" id="PF00505">
    <property type="entry name" value="HMG_box"/>
    <property type="match status" value="1"/>
</dbReference>
<keyword evidence="6 8" id="KW-0238">DNA-binding</keyword>
<feature type="compositionally biased region" description="Basic and acidic residues" evidence="9">
    <location>
        <begin position="189"/>
        <end position="200"/>
    </location>
</feature>
<gene>
    <name evidence="11" type="primary">LOC112231142</name>
</gene>
<dbReference type="CDD" id="cd21979">
    <property type="entry name" value="HMG-box_HMGB_rpt2"/>
    <property type="match status" value="1"/>
</dbReference>